<name>A0ABY5B6S1_BURGL</name>
<dbReference type="EMBL" id="CP099583">
    <property type="protein sequence ID" value="USS42738.1"/>
    <property type="molecule type" value="Genomic_DNA"/>
</dbReference>
<keyword evidence="2" id="KW-1185">Reference proteome</keyword>
<protein>
    <submittedName>
        <fullName evidence="1">Uncharacterized protein</fullName>
    </submittedName>
</protein>
<organism evidence="1 2">
    <name type="scientific">Burkholderia glumae</name>
    <name type="common">Pseudomonas glumae</name>
    <dbReference type="NCBI Taxonomy" id="337"/>
    <lineage>
        <taxon>Bacteria</taxon>
        <taxon>Pseudomonadati</taxon>
        <taxon>Pseudomonadota</taxon>
        <taxon>Betaproteobacteria</taxon>
        <taxon>Burkholderiales</taxon>
        <taxon>Burkholderiaceae</taxon>
        <taxon>Burkholderia</taxon>
    </lineage>
</organism>
<sequence>MTMQNANFLNCARTDAERKMLVLLRDIHLAAYQLRVRLEGVTAQLEEAHALPVAA</sequence>
<reference evidence="1" key="1">
    <citation type="submission" date="2022-06" db="EMBL/GenBank/DDBJ databases">
        <title>Draft genome sequence of Burkholderia glumae strain GR20004 isolated from rice panicle showing bacterial panicle blight.</title>
        <authorList>
            <person name="Choi S.Y."/>
            <person name="Lee Y.H."/>
        </authorList>
    </citation>
    <scope>NUCLEOTIDE SEQUENCE</scope>
    <source>
        <strain evidence="1">GR20004</strain>
    </source>
</reference>
<dbReference type="Proteomes" id="UP001056386">
    <property type="component" value="Chromosome 2"/>
</dbReference>
<gene>
    <name evidence="1" type="ORF">NFI99_11190</name>
</gene>
<evidence type="ECO:0000313" key="1">
    <source>
        <dbReference type="EMBL" id="USS42738.1"/>
    </source>
</evidence>
<proteinExistence type="predicted"/>
<dbReference type="RefSeq" id="WP_252836483.1">
    <property type="nucleotide sequence ID" value="NZ_CP099583.1"/>
</dbReference>
<accession>A0ABY5B6S1</accession>
<evidence type="ECO:0000313" key="2">
    <source>
        <dbReference type="Proteomes" id="UP001056386"/>
    </source>
</evidence>